<name>A0A0A9BW92_ARUDO</name>
<reference evidence="1" key="2">
    <citation type="journal article" date="2015" name="Data Brief">
        <title>Shoot transcriptome of the giant reed, Arundo donax.</title>
        <authorList>
            <person name="Barrero R.A."/>
            <person name="Guerrero F.D."/>
            <person name="Moolhuijzen P."/>
            <person name="Goolsby J.A."/>
            <person name="Tidwell J."/>
            <person name="Bellgard S.E."/>
            <person name="Bellgard M.I."/>
        </authorList>
    </citation>
    <scope>NUCLEOTIDE SEQUENCE</scope>
    <source>
        <tissue evidence="1">Shoot tissue taken approximately 20 cm above the soil surface</tissue>
    </source>
</reference>
<dbReference type="AlphaFoldDB" id="A0A0A9BW92"/>
<organism evidence="1">
    <name type="scientific">Arundo donax</name>
    <name type="common">Giant reed</name>
    <name type="synonym">Donax arundinaceus</name>
    <dbReference type="NCBI Taxonomy" id="35708"/>
    <lineage>
        <taxon>Eukaryota</taxon>
        <taxon>Viridiplantae</taxon>
        <taxon>Streptophyta</taxon>
        <taxon>Embryophyta</taxon>
        <taxon>Tracheophyta</taxon>
        <taxon>Spermatophyta</taxon>
        <taxon>Magnoliopsida</taxon>
        <taxon>Liliopsida</taxon>
        <taxon>Poales</taxon>
        <taxon>Poaceae</taxon>
        <taxon>PACMAD clade</taxon>
        <taxon>Arundinoideae</taxon>
        <taxon>Arundineae</taxon>
        <taxon>Arundo</taxon>
    </lineage>
</organism>
<sequence>MVLLVTNTQIGDATIGWSHRTKERTCFNIHILF</sequence>
<dbReference type="EMBL" id="GBRH01230339">
    <property type="protein sequence ID" value="JAD67556.1"/>
    <property type="molecule type" value="Transcribed_RNA"/>
</dbReference>
<protein>
    <submittedName>
        <fullName evidence="1">Uncharacterized protein</fullName>
    </submittedName>
</protein>
<evidence type="ECO:0000313" key="1">
    <source>
        <dbReference type="EMBL" id="JAD67556.1"/>
    </source>
</evidence>
<reference evidence="1" key="1">
    <citation type="submission" date="2014-09" db="EMBL/GenBank/DDBJ databases">
        <authorList>
            <person name="Magalhaes I.L.F."/>
            <person name="Oliveira U."/>
            <person name="Santos F.R."/>
            <person name="Vidigal T.H.D.A."/>
            <person name="Brescovit A.D."/>
            <person name="Santos A.J."/>
        </authorList>
    </citation>
    <scope>NUCLEOTIDE SEQUENCE</scope>
    <source>
        <tissue evidence="1">Shoot tissue taken approximately 20 cm above the soil surface</tissue>
    </source>
</reference>
<accession>A0A0A9BW92</accession>
<proteinExistence type="predicted"/>